<feature type="domain" description="IrrE N-terminal-like" evidence="1">
    <location>
        <begin position="49"/>
        <end position="150"/>
    </location>
</feature>
<evidence type="ECO:0000259" key="1">
    <source>
        <dbReference type="Pfam" id="PF06114"/>
    </source>
</evidence>
<proteinExistence type="predicted"/>
<dbReference type="InterPro" id="IPR010359">
    <property type="entry name" value="IrrE_HExxH"/>
</dbReference>
<keyword evidence="5" id="KW-1185">Reference proteome</keyword>
<dbReference type="Proteomes" id="UP001527202">
    <property type="component" value="Unassembled WGS sequence"/>
</dbReference>
<dbReference type="RefSeq" id="WP_042232880.1">
    <property type="nucleotide sequence ID" value="NZ_CP026520.1"/>
</dbReference>
<reference evidence="2 5" key="2">
    <citation type="submission" date="2022-05" db="EMBL/GenBank/DDBJ databases">
        <title>Genome Sequencing of Bee-Associated Microbes.</title>
        <authorList>
            <person name="Dunlap C."/>
        </authorList>
    </citation>
    <scope>NUCLEOTIDE SEQUENCE [LARGE SCALE GENOMIC DNA]</scope>
    <source>
        <strain evidence="2 5">NRRL B-23120</strain>
    </source>
</reference>
<evidence type="ECO:0000313" key="2">
    <source>
        <dbReference type="EMBL" id="MCY9599675.1"/>
    </source>
</evidence>
<evidence type="ECO:0000313" key="5">
    <source>
        <dbReference type="Proteomes" id="UP001527202"/>
    </source>
</evidence>
<dbReference type="Proteomes" id="UP000288943">
    <property type="component" value="Chromosome"/>
</dbReference>
<dbReference type="KEGG" id="pchi:PC41400_21765"/>
<dbReference type="Pfam" id="PF06114">
    <property type="entry name" value="Peptidase_M78"/>
    <property type="match status" value="1"/>
</dbReference>
<gene>
    <name evidence="2" type="ORF">M5X16_28420</name>
    <name evidence="3" type="ORF">PC41400_21765</name>
</gene>
<accession>A0A410X580</accession>
<dbReference type="EMBL" id="CP026520">
    <property type="protein sequence ID" value="QAV21771.1"/>
    <property type="molecule type" value="Genomic_DNA"/>
</dbReference>
<protein>
    <submittedName>
        <fullName evidence="3">ImmA/IrrE family metallo-endopeptidase</fullName>
    </submittedName>
</protein>
<name>A0A410X580_9BACL</name>
<dbReference type="AlphaFoldDB" id="A0A410X580"/>
<evidence type="ECO:0000313" key="3">
    <source>
        <dbReference type="EMBL" id="QAV21771.1"/>
    </source>
</evidence>
<dbReference type="GeneID" id="95377422"/>
<dbReference type="OrthoDB" id="2417909at2"/>
<evidence type="ECO:0000313" key="4">
    <source>
        <dbReference type="Proteomes" id="UP000288943"/>
    </source>
</evidence>
<dbReference type="EMBL" id="JAMDMJ010000054">
    <property type="protein sequence ID" value="MCY9599675.1"/>
    <property type="molecule type" value="Genomic_DNA"/>
</dbReference>
<sequence length="171" mass="20605">MENSAYQKTYLEIWIENLYRSQKITIPQQLNVIEVASRLNVWVYWWNSGSESFERNGMMSIFLDRRLPQSQQWLDFLHELCHLLRHWGKQFDMPKEFRELQEWQASHFVMYASIPYYMYESLPLPDKDSEAAEALKSEFGVPIEMAYARIQQIRRRILQGICDQRVNLLYG</sequence>
<organism evidence="3 4">
    <name type="scientific">Paenibacillus chitinolyticus</name>
    <dbReference type="NCBI Taxonomy" id="79263"/>
    <lineage>
        <taxon>Bacteria</taxon>
        <taxon>Bacillati</taxon>
        <taxon>Bacillota</taxon>
        <taxon>Bacilli</taxon>
        <taxon>Bacillales</taxon>
        <taxon>Paenibacillaceae</taxon>
        <taxon>Paenibacillus</taxon>
    </lineage>
</organism>
<reference evidence="3 4" key="1">
    <citation type="submission" date="2018-01" db="EMBL/GenBank/DDBJ databases">
        <title>The whole genome sequencing and assembly of Paenibacillus chitinolyticus KCCM 41400 strain.</title>
        <authorList>
            <person name="Kim J.-Y."/>
            <person name="Park M.-K."/>
            <person name="Lee Y.-J."/>
            <person name="Yi H."/>
            <person name="Bahn Y.-S."/>
            <person name="Kim J.F."/>
            <person name="Lee D.-W."/>
        </authorList>
    </citation>
    <scope>NUCLEOTIDE SEQUENCE [LARGE SCALE GENOMIC DNA]</scope>
    <source>
        <strain evidence="3 4">KCCM 41400</strain>
    </source>
</reference>